<accession>A0ABN1MPH4</accession>
<proteinExistence type="predicted"/>
<dbReference type="EMBL" id="BAAAFH010000011">
    <property type="protein sequence ID" value="GAA0875185.1"/>
    <property type="molecule type" value="Genomic_DNA"/>
</dbReference>
<protein>
    <submittedName>
        <fullName evidence="1">Uncharacterized protein</fullName>
    </submittedName>
</protein>
<organism evidence="1 2">
    <name type="scientific">Wandonia haliotis</name>
    <dbReference type="NCBI Taxonomy" id="574963"/>
    <lineage>
        <taxon>Bacteria</taxon>
        <taxon>Pseudomonadati</taxon>
        <taxon>Bacteroidota</taxon>
        <taxon>Flavobacteriia</taxon>
        <taxon>Flavobacteriales</taxon>
        <taxon>Crocinitomicaceae</taxon>
        <taxon>Wandonia</taxon>
    </lineage>
</organism>
<keyword evidence="2" id="KW-1185">Reference proteome</keyword>
<evidence type="ECO:0000313" key="1">
    <source>
        <dbReference type="EMBL" id="GAA0875185.1"/>
    </source>
</evidence>
<gene>
    <name evidence="1" type="ORF">GCM10009118_15940</name>
</gene>
<sequence length="70" mass="8192">MKHFYYLSDLGIVSLPDEKEINKIRTDKELLLILDSCVCLDIVNFINHKKNARVDKAKIFSLKVMYKSTM</sequence>
<dbReference type="Proteomes" id="UP001501126">
    <property type="component" value="Unassembled WGS sequence"/>
</dbReference>
<evidence type="ECO:0000313" key="2">
    <source>
        <dbReference type="Proteomes" id="UP001501126"/>
    </source>
</evidence>
<name>A0ABN1MPH4_9FLAO</name>
<comment type="caution">
    <text evidence="1">The sequence shown here is derived from an EMBL/GenBank/DDBJ whole genome shotgun (WGS) entry which is preliminary data.</text>
</comment>
<reference evidence="1 2" key="1">
    <citation type="journal article" date="2019" name="Int. J. Syst. Evol. Microbiol.">
        <title>The Global Catalogue of Microorganisms (GCM) 10K type strain sequencing project: providing services to taxonomists for standard genome sequencing and annotation.</title>
        <authorList>
            <consortium name="The Broad Institute Genomics Platform"/>
            <consortium name="The Broad Institute Genome Sequencing Center for Infectious Disease"/>
            <person name="Wu L."/>
            <person name="Ma J."/>
        </authorList>
    </citation>
    <scope>NUCLEOTIDE SEQUENCE [LARGE SCALE GENOMIC DNA]</scope>
    <source>
        <strain evidence="1 2">JCM 16083</strain>
    </source>
</reference>